<dbReference type="InterPro" id="IPR036291">
    <property type="entry name" value="NAD(P)-bd_dom_sf"/>
</dbReference>
<dbReference type="Gene3D" id="3.40.50.720">
    <property type="entry name" value="NAD(P)-binding Rossmann-like Domain"/>
    <property type="match status" value="1"/>
</dbReference>
<dbReference type="Proteomes" id="UP000070659">
    <property type="component" value="Unassembled WGS sequence"/>
</dbReference>
<sequence>MTTVLVTGATGKVGSRVVQELRACGVPVRAFVRDPDRAAAVLGRGVELAVGDFAEPESVRRALAGVERVFLTSGDSLYKVEYETNVIDAAAGVRRLVMLSTVGAEVGSPVGLFDWHGRIERHLRGSGIPAVVLQASHLMSNVLAFRETITQASRFFLPVGKARIAMIDPRDVAAVAAAVLTTDGHDGKTYLLTGPEAITYHDVAERLSAAAGRTITFVDLPDEAAWQRLVQAGMPEWLADDLVALCGLLREGLAEPTTGTVQALTGREPRDFAEFARHHAGLFRLC</sequence>
<dbReference type="EMBL" id="JYIJ01000010">
    <property type="protein sequence ID" value="KWX05676.1"/>
    <property type="molecule type" value="Genomic_DNA"/>
</dbReference>
<evidence type="ECO:0000313" key="6">
    <source>
        <dbReference type="Proteomes" id="UP000070598"/>
    </source>
</evidence>
<dbReference type="PANTHER" id="PTHR43162:SF1">
    <property type="entry name" value="PRESTALK A DIFFERENTIATION PROTEIN A"/>
    <property type="match status" value="1"/>
</dbReference>
<evidence type="ECO:0000313" key="5">
    <source>
        <dbReference type="Proteomes" id="UP000070188"/>
    </source>
</evidence>
<dbReference type="PATRIC" id="fig|1469144.10.peg.2616"/>
<comment type="caution">
    <text evidence="3">The sequence shown here is derived from an EMBL/GenBank/DDBJ whole genome shotgun (WGS) entry which is preliminary data.</text>
</comment>
<dbReference type="STRING" id="1469144.LI90_2413"/>
<organism evidence="3 7">
    <name type="scientific">Carbonactinospora thermoautotrophica</name>
    <dbReference type="NCBI Taxonomy" id="1469144"/>
    <lineage>
        <taxon>Bacteria</taxon>
        <taxon>Bacillati</taxon>
        <taxon>Actinomycetota</taxon>
        <taxon>Actinomycetes</taxon>
        <taxon>Kitasatosporales</taxon>
        <taxon>Carbonactinosporaceae</taxon>
        <taxon>Carbonactinospora</taxon>
    </lineage>
</organism>
<accession>A0A132N6N6</accession>
<reference evidence="6" key="2">
    <citation type="submission" date="2015-02" db="EMBL/GenBank/DDBJ databases">
        <title>Physiological reanalysis, assessment of diazotrophy, and genome sequences of multiple isolates of Streptomyces thermoautotrophicus.</title>
        <authorList>
            <person name="MacKellar D.C."/>
            <person name="Lieber L."/>
            <person name="Norman J."/>
            <person name="Bolger A."/>
            <person name="Tobin C."/>
            <person name="Murray J.W."/>
            <person name="Friesen M."/>
            <person name="Prell J."/>
        </authorList>
    </citation>
    <scope>NUCLEOTIDE SEQUENCE [LARGE SCALE GENOMIC DNA]</scope>
    <source>
        <strain evidence="6">UBT1</strain>
    </source>
</reference>
<evidence type="ECO:0000313" key="4">
    <source>
        <dbReference type="EMBL" id="KWX08132.1"/>
    </source>
</evidence>
<dbReference type="SUPFAM" id="SSF51735">
    <property type="entry name" value="NAD(P)-binding Rossmann-fold domains"/>
    <property type="match status" value="1"/>
</dbReference>
<dbReference type="PANTHER" id="PTHR43162">
    <property type="match status" value="1"/>
</dbReference>
<evidence type="ECO:0000313" key="2">
    <source>
        <dbReference type="EMBL" id="KWX01385.1"/>
    </source>
</evidence>
<evidence type="ECO:0000313" key="7">
    <source>
        <dbReference type="Proteomes" id="UP000070659"/>
    </source>
</evidence>
<dbReference type="Pfam" id="PF05368">
    <property type="entry name" value="NmrA"/>
    <property type="match status" value="1"/>
</dbReference>
<dbReference type="InterPro" id="IPR008030">
    <property type="entry name" value="NmrA-like"/>
</dbReference>
<reference evidence="3 7" key="1">
    <citation type="submission" date="2015-02" db="EMBL/GenBank/DDBJ databases">
        <title>Physiological reanalysis, assessment of diazotrophy, and genome sequences of multiple isolates of Streptomyces thermoautotrophicus.</title>
        <authorList>
            <person name="MacKellar D.C."/>
            <person name="Lieber L."/>
            <person name="Norman J."/>
            <person name="Bolger A."/>
            <person name="Tobin C."/>
            <person name="Murray J.W."/>
            <person name="Prell J."/>
        </authorList>
    </citation>
    <scope>NUCLEOTIDE SEQUENCE [LARGE SCALE GENOMIC DNA]</scope>
    <source>
        <strain evidence="3 7">UBT1</strain>
    </source>
</reference>
<gene>
    <name evidence="2" type="ORF">LI90_2413</name>
    <name evidence="3" type="ORF">TH66_01065</name>
    <name evidence="4" type="ORF">TR74_16335</name>
</gene>
<keyword evidence="5" id="KW-1185">Reference proteome</keyword>
<dbReference type="CDD" id="cd05269">
    <property type="entry name" value="TMR_SDR_a"/>
    <property type="match status" value="1"/>
</dbReference>
<reference evidence="2" key="4">
    <citation type="submission" date="2015-04" db="EMBL/GenBank/DDBJ databases">
        <title>Physiological reanalysis, assessment of diazotrophy, and genome sequences of multiple isolates of Streptomyces thermoautotrophicus.</title>
        <authorList>
            <person name="MacKellar D.C."/>
            <person name="Lieber L."/>
            <person name="Norman J."/>
            <person name="Bolger A."/>
            <person name="Tobin C."/>
            <person name="Murray J.W."/>
            <person name="Woodward J."/>
            <person name="Friesen M."/>
            <person name="Prell J."/>
        </authorList>
    </citation>
    <scope>NUCLEOTIDE SEQUENCE [LARGE SCALE GENOMIC DNA]</scope>
    <source>
        <strain evidence="2">H1</strain>
    </source>
</reference>
<protein>
    <submittedName>
        <fullName evidence="2">NmrA family protein</fullName>
    </submittedName>
</protein>
<dbReference type="InterPro" id="IPR051604">
    <property type="entry name" value="Ergot_Alk_Oxidoreductase"/>
</dbReference>
<dbReference type="EMBL" id="JYIK01001008">
    <property type="protein sequence ID" value="KWX08132.1"/>
    <property type="molecule type" value="Genomic_DNA"/>
</dbReference>
<dbReference type="AlphaFoldDB" id="A0A132N6N6"/>
<reference evidence="5" key="3">
    <citation type="submission" date="2015-04" db="EMBL/GenBank/DDBJ databases">
        <title>Physiological reanalysis, assessment of diazotrophy, and genome sequences of multiple isolates of Streptomyces thermoautotrophicus.</title>
        <authorList>
            <person name="MacKellar D.C."/>
            <person name="Lieber L."/>
            <person name="Norman J."/>
            <person name="Bolger A."/>
            <person name="Tobin C."/>
            <person name="Murray J.W."/>
            <person name="Chang R."/>
            <person name="Ford T."/>
            <person name="Nguyen P.Q."/>
            <person name="Woodward J."/>
            <person name="Permingeat H."/>
            <person name="Joshi N.S."/>
            <person name="Silver P.A."/>
            <person name="Usadel B."/>
            <person name="Rutherford A.W."/>
            <person name="Friesen M."/>
            <person name="Prell J."/>
        </authorList>
    </citation>
    <scope>NUCLEOTIDE SEQUENCE [LARGE SCALE GENOMIC DNA]</scope>
    <source>
        <strain evidence="5">H1</strain>
    </source>
</reference>
<dbReference type="Proteomes" id="UP000070598">
    <property type="component" value="Unassembled WGS sequence"/>
</dbReference>
<dbReference type="Gene3D" id="3.90.25.10">
    <property type="entry name" value="UDP-galactose 4-epimerase, domain 1"/>
    <property type="match status" value="1"/>
</dbReference>
<name>A0A132N6N6_9ACTN</name>
<dbReference type="Proteomes" id="UP000070188">
    <property type="component" value="Unassembled WGS sequence"/>
</dbReference>
<dbReference type="EMBL" id="LAXD01000001">
    <property type="protein sequence ID" value="KWX01385.1"/>
    <property type="molecule type" value="Genomic_DNA"/>
</dbReference>
<evidence type="ECO:0000313" key="3">
    <source>
        <dbReference type="EMBL" id="KWX05676.1"/>
    </source>
</evidence>
<evidence type="ECO:0000259" key="1">
    <source>
        <dbReference type="Pfam" id="PF05368"/>
    </source>
</evidence>
<feature type="domain" description="NmrA-like" evidence="1">
    <location>
        <begin position="3"/>
        <end position="251"/>
    </location>
</feature>
<proteinExistence type="predicted"/>